<dbReference type="InterPro" id="IPR009078">
    <property type="entry name" value="Ferritin-like_SF"/>
</dbReference>
<keyword evidence="6 9" id="KW-0408">Iron</keyword>
<evidence type="ECO:0000313" key="12">
    <source>
        <dbReference type="EMBL" id="GGM12334.1"/>
    </source>
</evidence>
<evidence type="ECO:0000256" key="4">
    <source>
        <dbReference type="ARBA" id="ARBA00022496"/>
    </source>
</evidence>
<comment type="catalytic activity">
    <reaction evidence="9">
        <text>4 Fe(2+) + O2 + 4 H(+) = 4 Fe(3+) + 2 H2O</text>
        <dbReference type="Rhea" id="RHEA:11148"/>
        <dbReference type="ChEBI" id="CHEBI:15377"/>
        <dbReference type="ChEBI" id="CHEBI:15378"/>
        <dbReference type="ChEBI" id="CHEBI:15379"/>
        <dbReference type="ChEBI" id="CHEBI:29033"/>
        <dbReference type="ChEBI" id="CHEBI:29034"/>
        <dbReference type="EC" id="1.16.3.1"/>
    </reaction>
</comment>
<dbReference type="CDD" id="cd00907">
    <property type="entry name" value="Bacterioferritin"/>
    <property type="match status" value="1"/>
</dbReference>
<accession>A0ABQ2GTC0</accession>
<dbReference type="EC" id="1.16.3.1" evidence="9"/>
<keyword evidence="2 9" id="KW-0409">Iron storage</keyword>
<organism evidence="12 13">
    <name type="scientific">Pseudomonas asuensis</name>
    <dbReference type="NCBI Taxonomy" id="1825787"/>
    <lineage>
        <taxon>Bacteria</taxon>
        <taxon>Pseudomonadati</taxon>
        <taxon>Pseudomonadota</taxon>
        <taxon>Gammaproteobacteria</taxon>
        <taxon>Pseudomonadales</taxon>
        <taxon>Pseudomonadaceae</taxon>
        <taxon>Pseudomonas</taxon>
    </lineage>
</organism>
<dbReference type="Pfam" id="PF00210">
    <property type="entry name" value="Ferritin"/>
    <property type="match status" value="1"/>
</dbReference>
<evidence type="ECO:0000313" key="13">
    <source>
        <dbReference type="Proteomes" id="UP000616499"/>
    </source>
</evidence>
<evidence type="ECO:0000256" key="5">
    <source>
        <dbReference type="ARBA" id="ARBA00023002"/>
    </source>
</evidence>
<dbReference type="InterPro" id="IPR008331">
    <property type="entry name" value="Ferritin_DPS_dom"/>
</dbReference>
<evidence type="ECO:0000256" key="10">
    <source>
        <dbReference type="RuleBase" id="RU000623"/>
    </source>
</evidence>
<keyword evidence="3" id="KW-0813">Transport</keyword>
<evidence type="ECO:0000256" key="6">
    <source>
        <dbReference type="ARBA" id="ARBA00023004"/>
    </source>
</evidence>
<dbReference type="PRINTS" id="PR00601">
    <property type="entry name" value="BACFERRITIN"/>
</dbReference>
<protein>
    <recommendedName>
        <fullName evidence="9 10">Bacterioferritin</fullName>
        <ecNumber evidence="9">1.16.3.1</ecNumber>
    </recommendedName>
</protein>
<comment type="similarity">
    <text evidence="1 9 10">Belongs to the bacterioferritin family.</text>
</comment>
<comment type="caution">
    <text evidence="12">The sequence shown here is derived from an EMBL/GenBank/DDBJ whole genome shotgun (WGS) entry which is preliminary data.</text>
</comment>
<feature type="domain" description="Ferritin-like diiron" evidence="11">
    <location>
        <begin position="1"/>
        <end position="145"/>
    </location>
</feature>
<dbReference type="NCBIfam" id="TIGR00754">
    <property type="entry name" value="bfr"/>
    <property type="match status" value="1"/>
</dbReference>
<comment type="function">
    <text evidence="9">Iron-storage protein, whose ferroxidase center binds Fe(2+), oxidizes it using dioxygen to Fe(3+), and participates in the subsequent Fe(3+) oxide mineral core formation within the central cavity of the BFR protein shell.</text>
</comment>
<reference evidence="13" key="1">
    <citation type="journal article" date="2019" name="Int. J. Syst. Evol. Microbiol.">
        <title>The Global Catalogue of Microorganisms (GCM) 10K type strain sequencing project: providing services to taxonomists for standard genome sequencing and annotation.</title>
        <authorList>
            <consortium name="The Broad Institute Genomics Platform"/>
            <consortium name="The Broad Institute Genome Sequencing Center for Infectious Disease"/>
            <person name="Wu L."/>
            <person name="Ma J."/>
        </authorList>
    </citation>
    <scope>NUCLEOTIDE SEQUENCE [LARGE SCALE GENOMIC DNA]</scope>
    <source>
        <strain evidence="13">JCM 13501</strain>
    </source>
</reference>
<dbReference type="SUPFAM" id="SSF47240">
    <property type="entry name" value="Ferritin-like"/>
    <property type="match status" value="1"/>
</dbReference>
<evidence type="ECO:0000256" key="3">
    <source>
        <dbReference type="ARBA" id="ARBA00022448"/>
    </source>
</evidence>
<keyword evidence="10" id="KW-0349">Heme</keyword>
<dbReference type="PROSITE" id="PS50905">
    <property type="entry name" value="FERRITIN_LIKE"/>
    <property type="match status" value="1"/>
</dbReference>
<dbReference type="PROSITE" id="PS00549">
    <property type="entry name" value="BACTERIOFERRITIN"/>
    <property type="match status" value="1"/>
</dbReference>
<dbReference type="InterPro" id="IPR012347">
    <property type="entry name" value="Ferritin-like"/>
</dbReference>
<comment type="catalytic activity">
    <reaction evidence="8">
        <text>Fe(2+)(in) = Fe(2+)(out)</text>
        <dbReference type="Rhea" id="RHEA:28486"/>
        <dbReference type="ChEBI" id="CHEBI:29033"/>
    </reaction>
</comment>
<dbReference type="PIRSF" id="PIRSF002560">
    <property type="entry name" value="Bacterioferritin"/>
    <property type="match status" value="1"/>
</dbReference>
<keyword evidence="7" id="KW-0406">Ion transport</keyword>
<keyword evidence="9 10" id="KW-0479">Metal-binding</keyword>
<keyword evidence="4" id="KW-0410">Iron transport</keyword>
<evidence type="ECO:0000259" key="11">
    <source>
        <dbReference type="PROSITE" id="PS50905"/>
    </source>
</evidence>
<gene>
    <name evidence="12" type="ORF">GCM10009425_24120</name>
</gene>
<dbReference type="Proteomes" id="UP000616499">
    <property type="component" value="Unassembled WGS sequence"/>
</dbReference>
<dbReference type="PANTHER" id="PTHR30295">
    <property type="entry name" value="BACTERIOFERRITIN"/>
    <property type="match status" value="1"/>
</dbReference>
<dbReference type="RefSeq" id="WP_188866387.1">
    <property type="nucleotide sequence ID" value="NZ_BMNW01000005.1"/>
</dbReference>
<keyword evidence="5" id="KW-0560">Oxidoreductase</keyword>
<sequence length="163" mass="19174">MKGHTHVIDYLKDLLRGELAARDQYFIHSRMYEDWGYQRLYARINHEMEEETQHADALLRRILFLEGQPDMRPKEINVGHTVPDMLRSDLALEYEVREALAKGIELCNSVGDFVSREILVVQLEDTEEDHAYWLEQQLRLIDKLGLENYLQSQMKAVEPSETV</sequence>
<dbReference type="InterPro" id="IPR009040">
    <property type="entry name" value="Ferritin-like_diiron"/>
</dbReference>
<name>A0ABQ2GTC0_9PSED</name>
<evidence type="ECO:0000256" key="2">
    <source>
        <dbReference type="ARBA" id="ARBA00022434"/>
    </source>
</evidence>
<evidence type="ECO:0000256" key="7">
    <source>
        <dbReference type="ARBA" id="ARBA00023065"/>
    </source>
</evidence>
<dbReference type="Gene3D" id="1.20.1260.10">
    <property type="match status" value="1"/>
</dbReference>
<dbReference type="EMBL" id="BMNW01000005">
    <property type="protein sequence ID" value="GGM12334.1"/>
    <property type="molecule type" value="Genomic_DNA"/>
</dbReference>
<dbReference type="PANTHER" id="PTHR30295:SF9">
    <property type="entry name" value="BACTERIOFERRITIN"/>
    <property type="match status" value="1"/>
</dbReference>
<evidence type="ECO:0000256" key="9">
    <source>
        <dbReference type="PIRNR" id="PIRNR002560"/>
    </source>
</evidence>
<proteinExistence type="inferred from homology"/>
<evidence type="ECO:0000256" key="1">
    <source>
        <dbReference type="ARBA" id="ARBA00008093"/>
    </source>
</evidence>
<keyword evidence="13" id="KW-1185">Reference proteome</keyword>
<dbReference type="InterPro" id="IPR002024">
    <property type="entry name" value="Bacterioferritin"/>
</dbReference>
<evidence type="ECO:0000256" key="8">
    <source>
        <dbReference type="ARBA" id="ARBA00036243"/>
    </source>
</evidence>